<sequence>MVLVPLETPVLNITKVYAITASCSIPIDTPLFKTAKGAGKIGSHIRFYWIDFHAVYLNNTAWHPSEVT</sequence>
<protein>
    <submittedName>
        <fullName evidence="1">Uncharacterized protein</fullName>
    </submittedName>
</protein>
<dbReference type="EMBL" id="PNRF01000050">
    <property type="protein sequence ID" value="PMR71822.1"/>
    <property type="molecule type" value="Genomic_DNA"/>
</dbReference>
<proteinExistence type="predicted"/>
<reference evidence="1 2" key="1">
    <citation type="submission" date="2018-01" db="EMBL/GenBank/DDBJ databases">
        <title>Halomonas endophytica sp. nov., isolated from storage liquid in the stems of Populus euphratica.</title>
        <authorList>
            <person name="Chen C."/>
        </authorList>
    </citation>
    <scope>NUCLEOTIDE SEQUENCE [LARGE SCALE GENOMIC DNA]</scope>
    <source>
        <strain evidence="1 2">MC28</strain>
    </source>
</reference>
<name>A0A2N7TUF0_9GAMM</name>
<accession>A0A2N7TUF0</accession>
<dbReference type="Proteomes" id="UP000235803">
    <property type="component" value="Unassembled WGS sequence"/>
</dbReference>
<comment type="caution">
    <text evidence="1">The sequence shown here is derived from an EMBL/GenBank/DDBJ whole genome shotgun (WGS) entry which is preliminary data.</text>
</comment>
<organism evidence="1 2">
    <name type="scientific">Billgrantia endophytica</name>
    <dbReference type="NCBI Taxonomy" id="2033802"/>
    <lineage>
        <taxon>Bacteria</taxon>
        <taxon>Pseudomonadati</taxon>
        <taxon>Pseudomonadota</taxon>
        <taxon>Gammaproteobacteria</taxon>
        <taxon>Oceanospirillales</taxon>
        <taxon>Halomonadaceae</taxon>
        <taxon>Billgrantia</taxon>
    </lineage>
</organism>
<evidence type="ECO:0000313" key="2">
    <source>
        <dbReference type="Proteomes" id="UP000235803"/>
    </source>
</evidence>
<evidence type="ECO:0000313" key="1">
    <source>
        <dbReference type="EMBL" id="PMR71822.1"/>
    </source>
</evidence>
<keyword evidence="2" id="KW-1185">Reference proteome</keyword>
<gene>
    <name evidence="1" type="ORF">C1H69_23090</name>
</gene>
<dbReference type="AlphaFoldDB" id="A0A2N7TUF0"/>